<organism evidence="2 3">
    <name type="scientific">candidate division KSB3 bacterium</name>
    <dbReference type="NCBI Taxonomy" id="2044937"/>
    <lineage>
        <taxon>Bacteria</taxon>
        <taxon>candidate division KSB3</taxon>
    </lineage>
</organism>
<dbReference type="AlphaFoldDB" id="A0A2G6KDZ3"/>
<feature type="transmembrane region" description="Helical" evidence="1">
    <location>
        <begin position="36"/>
        <end position="57"/>
    </location>
</feature>
<dbReference type="EMBL" id="PDSK01000093">
    <property type="protein sequence ID" value="PIE33904.1"/>
    <property type="molecule type" value="Genomic_DNA"/>
</dbReference>
<gene>
    <name evidence="2" type="ORF">CSA56_09450</name>
</gene>
<dbReference type="Proteomes" id="UP000230821">
    <property type="component" value="Unassembled WGS sequence"/>
</dbReference>
<proteinExistence type="predicted"/>
<evidence type="ECO:0000313" key="3">
    <source>
        <dbReference type="Proteomes" id="UP000230821"/>
    </source>
</evidence>
<sequence length="149" mass="16663">MEEYMRLGCGGLLIAGGLFLLIGVLAGDSLQEQSLMTNLVMSVLFILAPIAGGGLMIRNHFKRKHFSLKAKEADLYQRRERHILRLAQEHKGRLSIPEIAVSSSMTTNEAETIMEELARKGYADIQVTDSGAIIYEFYGMADRESLEER</sequence>
<keyword evidence="1" id="KW-0472">Membrane</keyword>
<keyword evidence="1" id="KW-1133">Transmembrane helix</keyword>
<keyword evidence="1" id="KW-0812">Transmembrane</keyword>
<comment type="caution">
    <text evidence="2">The sequence shown here is derived from an EMBL/GenBank/DDBJ whole genome shotgun (WGS) entry which is preliminary data.</text>
</comment>
<evidence type="ECO:0000256" key="1">
    <source>
        <dbReference type="SAM" id="Phobius"/>
    </source>
</evidence>
<name>A0A2G6KDZ3_9BACT</name>
<evidence type="ECO:0000313" key="2">
    <source>
        <dbReference type="EMBL" id="PIE33904.1"/>
    </source>
</evidence>
<accession>A0A2G6KDZ3</accession>
<protein>
    <submittedName>
        <fullName evidence="2">Uncharacterized protein</fullName>
    </submittedName>
</protein>
<reference evidence="2 3" key="1">
    <citation type="submission" date="2017-10" db="EMBL/GenBank/DDBJ databases">
        <title>Novel microbial diversity and functional potential in the marine mammal oral microbiome.</title>
        <authorList>
            <person name="Dudek N.K."/>
            <person name="Sun C.L."/>
            <person name="Burstein D."/>
            <person name="Kantor R.S."/>
            <person name="Aliaga Goltsman D.S."/>
            <person name="Bik E.M."/>
            <person name="Thomas B.C."/>
            <person name="Banfield J.F."/>
            <person name="Relman D.A."/>
        </authorList>
    </citation>
    <scope>NUCLEOTIDE SEQUENCE [LARGE SCALE GENOMIC DNA]</scope>
    <source>
        <strain evidence="2">DOLJORAL78_47_16</strain>
    </source>
</reference>